<sequence length="312" mass="32294">MRSRAEPLSRDTFRQGESPRVDPRTGELMWIDMRAGTFHTGVLEGGALVTTRTVHVGTRIGAAAPLAADGDGWVAASGRDLVHLRDDGHVDDAGGAVGSVRTVLAGITPADDRPLNDGVCAPDGAFWVGSQTLPRRPEGALYRIGPDLAVTEVLADVTVSNGIALDPSGAALFYVDTLPDRCLERFDVAGGVLSGRRTVAVCDGGNPDGIALDDDGCVWVAMWGAGEVRRIAPSGEVIDVVEVPVSRPSAVALWEGLLVITTARTDLDDPAPSGDEGRLFAAAVPVGAAPTPAFGATASTLRSTEEATPAWA</sequence>
<dbReference type="Proteomes" id="UP000007962">
    <property type="component" value="Chromosome"/>
</dbReference>
<dbReference type="InterPro" id="IPR011042">
    <property type="entry name" value="6-blade_b-propeller_TolB-like"/>
</dbReference>
<evidence type="ECO:0000259" key="5">
    <source>
        <dbReference type="Pfam" id="PF08450"/>
    </source>
</evidence>
<comment type="cofactor">
    <cofactor evidence="3">
        <name>Zn(2+)</name>
        <dbReference type="ChEBI" id="CHEBI:29105"/>
    </cofactor>
    <text evidence="3">Binds 1 divalent metal cation per subunit.</text>
</comment>
<evidence type="ECO:0000256" key="2">
    <source>
        <dbReference type="PIRSR" id="PIRSR605511-1"/>
    </source>
</evidence>
<feature type="binding site" evidence="3">
    <location>
        <position position="17"/>
    </location>
    <ligand>
        <name>a divalent metal cation</name>
        <dbReference type="ChEBI" id="CHEBI:60240"/>
    </ligand>
</feature>
<comment type="similarity">
    <text evidence="1">Belongs to the SMP-30/CGR1 family.</text>
</comment>
<keyword evidence="3" id="KW-0862">Zinc</keyword>
<gene>
    <name evidence="6" type="ordered locus">Bcav_3944</name>
</gene>
<dbReference type="PANTHER" id="PTHR10907:SF47">
    <property type="entry name" value="REGUCALCIN"/>
    <property type="match status" value="1"/>
</dbReference>
<evidence type="ECO:0000256" key="1">
    <source>
        <dbReference type="ARBA" id="ARBA00008853"/>
    </source>
</evidence>
<proteinExistence type="inferred from homology"/>
<feature type="active site" description="Proton donor/acceptor" evidence="2">
    <location>
        <position position="208"/>
    </location>
</feature>
<dbReference type="KEGG" id="bcv:Bcav_3944"/>
<feature type="domain" description="SMP-30/Gluconolactonase/LRE-like region" evidence="5">
    <location>
        <begin position="16"/>
        <end position="263"/>
    </location>
</feature>
<feature type="region of interest" description="Disordered" evidence="4">
    <location>
        <begin position="1"/>
        <end position="24"/>
    </location>
</feature>
<dbReference type="STRING" id="471853.Bcav_3944"/>
<dbReference type="eggNOG" id="COG3386">
    <property type="taxonomic scope" value="Bacteria"/>
</dbReference>
<dbReference type="EMBL" id="CP001618">
    <property type="protein sequence ID" value="ACQ82185.1"/>
    <property type="molecule type" value="Genomic_DNA"/>
</dbReference>
<dbReference type="SUPFAM" id="SSF63829">
    <property type="entry name" value="Calcium-dependent phosphotriesterase"/>
    <property type="match status" value="1"/>
</dbReference>
<keyword evidence="3" id="KW-0479">Metal-binding</keyword>
<dbReference type="RefSeq" id="WP_015884422.1">
    <property type="nucleotide sequence ID" value="NC_012669.1"/>
</dbReference>
<name>C5C545_BEUC1</name>
<organism evidence="6 7">
    <name type="scientific">Beutenbergia cavernae (strain ATCC BAA-8 / DSM 12333 / CCUG 43141 / JCM 11478 / NBRC 16432 / NCIMB 13614 / HKI 0122)</name>
    <dbReference type="NCBI Taxonomy" id="471853"/>
    <lineage>
        <taxon>Bacteria</taxon>
        <taxon>Bacillati</taxon>
        <taxon>Actinomycetota</taxon>
        <taxon>Actinomycetes</taxon>
        <taxon>Micrococcales</taxon>
        <taxon>Beutenbergiaceae</taxon>
        <taxon>Beutenbergia</taxon>
    </lineage>
</organism>
<accession>C5C545</accession>
<dbReference type="InterPro" id="IPR013658">
    <property type="entry name" value="SGL"/>
</dbReference>
<reference evidence="6 7" key="1">
    <citation type="journal article" date="2009" name="Stand. Genomic Sci.">
        <title>Complete genome sequence of Beutenbergia cavernae type strain (HKI 0122).</title>
        <authorList>
            <person name="Land M."/>
            <person name="Pukall R."/>
            <person name="Abt B."/>
            <person name="Goker M."/>
            <person name="Rohde M."/>
            <person name="Glavina Del Rio T."/>
            <person name="Tice H."/>
            <person name="Copeland A."/>
            <person name="Cheng J.F."/>
            <person name="Lucas S."/>
            <person name="Chen F."/>
            <person name="Nolan M."/>
            <person name="Bruce D."/>
            <person name="Goodwin L."/>
            <person name="Pitluck S."/>
            <person name="Ivanova N."/>
            <person name="Mavromatis K."/>
            <person name="Ovchinnikova G."/>
            <person name="Pati A."/>
            <person name="Chen A."/>
            <person name="Palaniappan K."/>
            <person name="Hauser L."/>
            <person name="Chang Y.J."/>
            <person name="Jefferies C.C."/>
            <person name="Saunders E."/>
            <person name="Brettin T."/>
            <person name="Detter J.C."/>
            <person name="Han C."/>
            <person name="Chain P."/>
            <person name="Bristow J."/>
            <person name="Eisen J.A."/>
            <person name="Markowitz V."/>
            <person name="Hugenholtz P."/>
            <person name="Kyrpides N.C."/>
            <person name="Klenk H.P."/>
            <person name="Lapidus A."/>
        </authorList>
    </citation>
    <scope>NUCLEOTIDE SEQUENCE [LARGE SCALE GENOMIC DNA]</scope>
    <source>
        <strain evidence="7">ATCC BAA-8 / DSM 12333 / NBRC 16432</strain>
    </source>
</reference>
<feature type="binding site" evidence="3">
    <location>
        <position position="208"/>
    </location>
    <ligand>
        <name>a divalent metal cation</name>
        <dbReference type="ChEBI" id="CHEBI:60240"/>
    </ligand>
</feature>
<dbReference type="GO" id="GO:0019853">
    <property type="term" value="P:L-ascorbic acid biosynthetic process"/>
    <property type="evidence" value="ECO:0007669"/>
    <property type="project" value="TreeGrafter"/>
</dbReference>
<dbReference type="HOGENOM" id="CLU_036110_3_1_11"/>
<evidence type="ECO:0000313" key="6">
    <source>
        <dbReference type="EMBL" id="ACQ82185.1"/>
    </source>
</evidence>
<dbReference type="GO" id="GO:0004341">
    <property type="term" value="F:gluconolactonase activity"/>
    <property type="evidence" value="ECO:0007669"/>
    <property type="project" value="TreeGrafter"/>
</dbReference>
<dbReference type="Gene3D" id="2.120.10.30">
    <property type="entry name" value="TolB, C-terminal domain"/>
    <property type="match status" value="1"/>
</dbReference>
<feature type="binding site" evidence="3">
    <location>
        <position position="161"/>
    </location>
    <ligand>
        <name>a divalent metal cation</name>
        <dbReference type="ChEBI" id="CHEBI:60240"/>
    </ligand>
</feature>
<dbReference type="Pfam" id="PF08450">
    <property type="entry name" value="SGL"/>
    <property type="match status" value="1"/>
</dbReference>
<protein>
    <submittedName>
        <fullName evidence="6">SMP-30/Gluconolaconase/LRE domain protein</fullName>
    </submittedName>
</protein>
<dbReference type="PRINTS" id="PR01790">
    <property type="entry name" value="SMP30FAMILY"/>
</dbReference>
<dbReference type="OrthoDB" id="2633250at2"/>
<dbReference type="AlphaFoldDB" id="C5C545"/>
<evidence type="ECO:0000256" key="4">
    <source>
        <dbReference type="SAM" id="MobiDB-lite"/>
    </source>
</evidence>
<evidence type="ECO:0000256" key="3">
    <source>
        <dbReference type="PIRSR" id="PIRSR605511-2"/>
    </source>
</evidence>
<dbReference type="GO" id="GO:0005509">
    <property type="term" value="F:calcium ion binding"/>
    <property type="evidence" value="ECO:0007669"/>
    <property type="project" value="TreeGrafter"/>
</dbReference>
<dbReference type="PANTHER" id="PTHR10907">
    <property type="entry name" value="REGUCALCIN"/>
    <property type="match status" value="1"/>
</dbReference>
<keyword evidence="7" id="KW-1185">Reference proteome</keyword>
<evidence type="ECO:0000313" key="7">
    <source>
        <dbReference type="Proteomes" id="UP000007962"/>
    </source>
</evidence>
<dbReference type="InterPro" id="IPR005511">
    <property type="entry name" value="SMP-30"/>
</dbReference>
<feature type="binding site" evidence="3">
    <location>
        <position position="116"/>
    </location>
    <ligand>
        <name>substrate</name>
    </ligand>
</feature>